<sequence length="185" mass="22218">MGEIREFRPVLRVMAVSSRHDEAFDWTIEKAVQHWGPLEIASPPFDFSETGYYQKTMGEGLKKQLLAFTDLIPQDEVVESKLDSNQWEEEFKSLRFWDEPRPINLDPGYITEAKLVLATTKDRDHRIYLRKGIFAEVTLFYQDLRWQSSRWTYPDYERDDFHVFFDQCRDWLRDRYAEMASEQDD</sequence>
<reference evidence="1 2" key="1">
    <citation type="submission" date="2019-08" db="EMBL/GenBank/DDBJ databases">
        <title>Deep-cultivation of Planctomycetes and their phenomic and genomic characterization uncovers novel biology.</title>
        <authorList>
            <person name="Wiegand S."/>
            <person name="Jogler M."/>
            <person name="Boedeker C."/>
            <person name="Pinto D."/>
            <person name="Vollmers J."/>
            <person name="Rivas-Marin E."/>
            <person name="Kohn T."/>
            <person name="Peeters S.H."/>
            <person name="Heuer A."/>
            <person name="Rast P."/>
            <person name="Oberbeckmann S."/>
            <person name="Bunk B."/>
            <person name="Jeske O."/>
            <person name="Meyerdierks A."/>
            <person name="Storesund J.E."/>
            <person name="Kallscheuer N."/>
            <person name="Luecker S."/>
            <person name="Lage O.M."/>
            <person name="Pohl T."/>
            <person name="Merkel B.J."/>
            <person name="Hornburger P."/>
            <person name="Mueller R.-W."/>
            <person name="Bruemmer F."/>
            <person name="Labrenz M."/>
            <person name="Spormann A.M."/>
            <person name="Op den Camp H."/>
            <person name="Overmann J."/>
            <person name="Amann R."/>
            <person name="Jetten M.S.M."/>
            <person name="Mascher T."/>
            <person name="Medema M.H."/>
            <person name="Devos D.P."/>
            <person name="Kaster A.-K."/>
            <person name="Ovreas L."/>
            <person name="Rohde M."/>
            <person name="Galperin M.Y."/>
            <person name="Jogler C."/>
        </authorList>
    </citation>
    <scope>NUCLEOTIDE SEQUENCE [LARGE SCALE GENOMIC DNA]</scope>
    <source>
        <strain evidence="1 2">FC18</strain>
    </source>
</reference>
<dbReference type="RefSeq" id="WP_075083874.1">
    <property type="nucleotide sequence ID" value="NZ_CP042912.1"/>
</dbReference>
<dbReference type="OrthoDB" id="9788989at2"/>
<name>A0A5B9PDT1_9BACT</name>
<protein>
    <recommendedName>
        <fullName evidence="3">GTP-binding protein</fullName>
    </recommendedName>
</protein>
<dbReference type="STRING" id="980251.GCA_001642875_01091"/>
<keyword evidence="2" id="KW-1185">Reference proteome</keyword>
<gene>
    <name evidence="1" type="ORF">MFFC18_44780</name>
</gene>
<dbReference type="InterPro" id="IPR025529">
    <property type="entry name" value="DUF4416"/>
</dbReference>
<dbReference type="Proteomes" id="UP000322214">
    <property type="component" value="Chromosome"/>
</dbReference>
<dbReference type="Pfam" id="PF14385">
    <property type="entry name" value="DUF4416"/>
    <property type="match status" value="1"/>
</dbReference>
<proteinExistence type="predicted"/>
<evidence type="ECO:0008006" key="3">
    <source>
        <dbReference type="Google" id="ProtNLM"/>
    </source>
</evidence>
<evidence type="ECO:0000313" key="1">
    <source>
        <dbReference type="EMBL" id="QEG24558.1"/>
    </source>
</evidence>
<dbReference type="EMBL" id="CP042912">
    <property type="protein sequence ID" value="QEG24558.1"/>
    <property type="molecule type" value="Genomic_DNA"/>
</dbReference>
<dbReference type="KEGG" id="mff:MFFC18_44780"/>
<evidence type="ECO:0000313" key="2">
    <source>
        <dbReference type="Proteomes" id="UP000322214"/>
    </source>
</evidence>
<dbReference type="AlphaFoldDB" id="A0A5B9PDT1"/>
<accession>A0A5B9PDT1</accession>
<organism evidence="1 2">
    <name type="scientific">Mariniblastus fucicola</name>
    <dbReference type="NCBI Taxonomy" id="980251"/>
    <lineage>
        <taxon>Bacteria</taxon>
        <taxon>Pseudomonadati</taxon>
        <taxon>Planctomycetota</taxon>
        <taxon>Planctomycetia</taxon>
        <taxon>Pirellulales</taxon>
        <taxon>Pirellulaceae</taxon>
        <taxon>Mariniblastus</taxon>
    </lineage>
</organism>